<feature type="region of interest" description="Disordered" evidence="3">
    <location>
        <begin position="1"/>
        <end position="32"/>
    </location>
</feature>
<feature type="compositionally biased region" description="Polar residues" evidence="3">
    <location>
        <begin position="353"/>
        <end position="364"/>
    </location>
</feature>
<feature type="compositionally biased region" description="Gly residues" evidence="3">
    <location>
        <begin position="1115"/>
        <end position="1133"/>
    </location>
</feature>
<dbReference type="InterPro" id="IPR050216">
    <property type="entry name" value="LRR_domain-containing"/>
</dbReference>
<feature type="compositionally biased region" description="Basic and acidic residues" evidence="3">
    <location>
        <begin position="1"/>
        <end position="11"/>
    </location>
</feature>
<feature type="compositionally biased region" description="Basic and acidic residues" evidence="3">
    <location>
        <begin position="282"/>
        <end position="296"/>
    </location>
</feature>
<proteinExistence type="predicted"/>
<dbReference type="InterPro" id="IPR001611">
    <property type="entry name" value="Leu-rich_rpt"/>
</dbReference>
<evidence type="ECO:0000256" key="3">
    <source>
        <dbReference type="SAM" id="MobiDB-lite"/>
    </source>
</evidence>
<sequence length="1139" mass="120561">MGGSVSREHARLPFGYTHARKEDHSCSASASSRRQRIANRLLLLKSQDSTTSVTPLQSPHHRLPLPEDGSHPGSAATGATATANGEGGLVGPAGSMAAHLSLPSVSSQDDDDEDDGDNAEIVSLSSILNQGPEFKLQWHAVSQDLDLHPNVHTYPHPYTYPIPYPEASVEVGTGSEVAAKSSTLIMDAQVQVQAQTTEDNNHHHTMMASSASSPSSSSSNIRSPVSAIACACAPIANAAAACGGDDFETAAGGARFNPGPGSLASLMLTSATAPAASTANHHYKDDNRDKEKDPHLTDPLGPLVITSQTHASHLSQPTVAISAAAATATNTHLNNIHNHHHPHALSLSALPSSDNTLSDKISNNNDDELNIVYDDSTNNDSTTISHQQQEENNTEAIHISTTLSLDPLRQSSSQQDLIGSASTVFEDDFDDSDDELKGPSDRKMDLMAALGIADIPDRAPSPGPQDIPFSFFTEEPTFHAFQDPTSCQLFNNTRRYTTDGGGYLKGKEVRRPWMDMTDETVVHLPQDFFDRYGTSHQDLDVDYMGDDFDGELEQEELPRSFRRLGKRLSLGNTGYTASGANYGGHNVSANSAMMMNMMMLSAPDEDVAHLSPIPFSELPSLTNIGLCSHGIVRLSSNIRLLSSTTCLQVCCNDLCVIPPEIGFLRNLTLLDLSKNSLMTIPDTIRFLTKLVDLRLNSNFIDTLPPSIGELTKLTHLSLENNQLKRIPRQLGQLKALTHLVLDDNPITVLPAEVGQLQYLRRLKLERCPLVREFVHSPVHSPPTLMELAARVILRQGMVVPPLMPSHLKAYLRTSQRCSFCDGPYFESSVKRGKMIDKNDVLVPLEYTLCMPHWNTEMERVKLLFGPRPATSPKPRTSRQTAVAAGLLTTAENGAAAAATAGVTTTATTATRRHTKSESAGPVLSSTAASVLGGGSFSPVSASPVGQAPLTFSLAPLGATATTAVPPIFETASPSTSNDSSTRKSRGFRSKLGSSSGSGIWAATLRAGNGGSGGSNNSGWFSSSNNNSETNLTSAGALPPLRTSSSVSTMASIATAAGVSGITTTTTYPELSSITPPPPPPQLNSRSSFSSRTKKSRFMNPFVSSRGSSSGSVVGLAGGGGGSGGGGGGGGGEQRGSSSP</sequence>
<feature type="compositionally biased region" description="Low complexity" evidence="3">
    <location>
        <begin position="73"/>
        <end position="84"/>
    </location>
</feature>
<dbReference type="EMBL" id="JAAAXW010000043">
    <property type="protein sequence ID" value="KAF9547384.1"/>
    <property type="molecule type" value="Genomic_DNA"/>
</dbReference>
<name>A0A9P6FCU4_9FUNG</name>
<feature type="compositionally biased region" description="Low complexity" evidence="3">
    <location>
        <begin position="1103"/>
        <end position="1114"/>
    </location>
</feature>
<dbReference type="Gene3D" id="3.80.10.10">
    <property type="entry name" value="Ribonuclease Inhibitor"/>
    <property type="match status" value="1"/>
</dbReference>
<dbReference type="Proteomes" id="UP000723463">
    <property type="component" value="Unassembled WGS sequence"/>
</dbReference>
<comment type="caution">
    <text evidence="4">The sequence shown here is derived from an EMBL/GenBank/DDBJ whole genome shotgun (WGS) entry which is preliminary data.</text>
</comment>
<evidence type="ECO:0000256" key="2">
    <source>
        <dbReference type="ARBA" id="ARBA00022737"/>
    </source>
</evidence>
<evidence type="ECO:0000313" key="4">
    <source>
        <dbReference type="EMBL" id="KAF9547384.1"/>
    </source>
</evidence>
<reference evidence="4" key="1">
    <citation type="journal article" date="2020" name="Fungal Divers.">
        <title>Resolving the Mortierellaceae phylogeny through synthesis of multi-gene phylogenetics and phylogenomics.</title>
        <authorList>
            <person name="Vandepol N."/>
            <person name="Liber J."/>
            <person name="Desiro A."/>
            <person name="Na H."/>
            <person name="Kennedy M."/>
            <person name="Barry K."/>
            <person name="Grigoriev I.V."/>
            <person name="Miller A.N."/>
            <person name="O'Donnell K."/>
            <person name="Stajich J.E."/>
            <person name="Bonito G."/>
        </authorList>
    </citation>
    <scope>NUCLEOTIDE SEQUENCE</scope>
    <source>
        <strain evidence="4">NRRL 2591</strain>
    </source>
</reference>
<dbReference type="SUPFAM" id="SSF52058">
    <property type="entry name" value="L domain-like"/>
    <property type="match status" value="1"/>
</dbReference>
<dbReference type="PANTHER" id="PTHR48051">
    <property type="match status" value="1"/>
</dbReference>
<feature type="region of interest" description="Disordered" evidence="3">
    <location>
        <begin position="1015"/>
        <end position="1036"/>
    </location>
</feature>
<keyword evidence="2" id="KW-0677">Repeat</keyword>
<feature type="region of interest" description="Disordered" evidence="3">
    <location>
        <begin position="46"/>
        <end position="96"/>
    </location>
</feature>
<evidence type="ECO:0000313" key="5">
    <source>
        <dbReference type="Proteomes" id="UP000723463"/>
    </source>
</evidence>
<dbReference type="InterPro" id="IPR003591">
    <property type="entry name" value="Leu-rich_rpt_typical-subtyp"/>
</dbReference>
<feature type="region of interest" description="Disordered" evidence="3">
    <location>
        <begin position="277"/>
        <end position="297"/>
    </location>
</feature>
<organism evidence="4 5">
    <name type="scientific">Mortierella hygrophila</name>
    <dbReference type="NCBI Taxonomy" id="979708"/>
    <lineage>
        <taxon>Eukaryota</taxon>
        <taxon>Fungi</taxon>
        <taxon>Fungi incertae sedis</taxon>
        <taxon>Mucoromycota</taxon>
        <taxon>Mortierellomycotina</taxon>
        <taxon>Mortierellomycetes</taxon>
        <taxon>Mortierellales</taxon>
        <taxon>Mortierellaceae</taxon>
        <taxon>Mortierella</taxon>
    </lineage>
</organism>
<evidence type="ECO:0000256" key="1">
    <source>
        <dbReference type="ARBA" id="ARBA00022614"/>
    </source>
</evidence>
<protein>
    <recommendedName>
        <fullName evidence="6">L domain-like protein</fullName>
    </recommendedName>
</protein>
<dbReference type="GO" id="GO:0005737">
    <property type="term" value="C:cytoplasm"/>
    <property type="evidence" value="ECO:0007669"/>
    <property type="project" value="TreeGrafter"/>
</dbReference>
<feature type="region of interest" description="Disordered" evidence="3">
    <location>
        <begin position="345"/>
        <end position="367"/>
    </location>
</feature>
<keyword evidence="5" id="KW-1185">Reference proteome</keyword>
<keyword evidence="1" id="KW-0433">Leucine-rich repeat</keyword>
<accession>A0A9P6FCU4</accession>
<dbReference type="PROSITE" id="PS51450">
    <property type="entry name" value="LRR"/>
    <property type="match status" value="2"/>
</dbReference>
<dbReference type="InterPro" id="IPR032675">
    <property type="entry name" value="LRR_dom_sf"/>
</dbReference>
<feature type="compositionally biased region" description="Acidic residues" evidence="3">
    <location>
        <begin position="425"/>
        <end position="434"/>
    </location>
</feature>
<evidence type="ECO:0008006" key="6">
    <source>
        <dbReference type="Google" id="ProtNLM"/>
    </source>
</evidence>
<dbReference type="SMART" id="SM00369">
    <property type="entry name" value="LRR_TYP"/>
    <property type="match status" value="4"/>
</dbReference>
<dbReference type="Pfam" id="PF13855">
    <property type="entry name" value="LRR_8"/>
    <property type="match status" value="1"/>
</dbReference>
<feature type="compositionally biased region" description="Low complexity" evidence="3">
    <location>
        <begin position="1016"/>
        <end position="1027"/>
    </location>
</feature>
<feature type="region of interest" description="Disordered" evidence="3">
    <location>
        <begin position="421"/>
        <end position="440"/>
    </location>
</feature>
<dbReference type="AlphaFoldDB" id="A0A9P6FCU4"/>
<feature type="region of interest" description="Disordered" evidence="3">
    <location>
        <begin position="967"/>
        <end position="995"/>
    </location>
</feature>
<feature type="region of interest" description="Disordered" evidence="3">
    <location>
        <begin position="1067"/>
        <end position="1139"/>
    </location>
</feature>
<feature type="compositionally biased region" description="Polar residues" evidence="3">
    <location>
        <begin position="46"/>
        <end position="57"/>
    </location>
</feature>
<dbReference type="PANTHER" id="PTHR48051:SF54">
    <property type="entry name" value="LEUCINE-RICH REPEAT-CONTAINING PROTEIN"/>
    <property type="match status" value="1"/>
</dbReference>
<gene>
    <name evidence="4" type="ORF">EC957_008571</name>
</gene>